<gene>
    <name evidence="2" type="ORF">PCOR1329_LOCUS1409</name>
</gene>
<dbReference type="Proteomes" id="UP001189429">
    <property type="component" value="Unassembled WGS sequence"/>
</dbReference>
<sequence length="191" mass="19168">MHSDQGVLPTWPRGLESTDRSIILLLLHRRPGAEDVDDVEAERCQEVQAPDEPDAAPAPGAAPPRRAGAPGAGGALGGALGALLRASVGGAPGGSLPAEGSLAYVEFPCGGHAGGARAEDVFEAGAAAEGAAVACCGVRHFDADVEEGEDDDQEDNQGGGRVQLNLRQALSATGGRVWDSSVVMAALIGEG</sequence>
<keyword evidence="3" id="KW-1185">Reference proteome</keyword>
<accession>A0ABN9PF05</accession>
<evidence type="ECO:0000313" key="3">
    <source>
        <dbReference type="Proteomes" id="UP001189429"/>
    </source>
</evidence>
<feature type="compositionally biased region" description="Low complexity" evidence="1">
    <location>
        <begin position="55"/>
        <end position="69"/>
    </location>
</feature>
<comment type="caution">
    <text evidence="2">The sequence shown here is derived from an EMBL/GenBank/DDBJ whole genome shotgun (WGS) entry which is preliminary data.</text>
</comment>
<feature type="non-terminal residue" evidence="2">
    <location>
        <position position="191"/>
    </location>
</feature>
<protein>
    <submittedName>
        <fullName evidence="2">Uncharacterized protein</fullName>
    </submittedName>
</protein>
<evidence type="ECO:0000313" key="2">
    <source>
        <dbReference type="EMBL" id="CAK0790033.1"/>
    </source>
</evidence>
<evidence type="ECO:0000256" key="1">
    <source>
        <dbReference type="SAM" id="MobiDB-lite"/>
    </source>
</evidence>
<proteinExistence type="predicted"/>
<organism evidence="2 3">
    <name type="scientific">Prorocentrum cordatum</name>
    <dbReference type="NCBI Taxonomy" id="2364126"/>
    <lineage>
        <taxon>Eukaryota</taxon>
        <taxon>Sar</taxon>
        <taxon>Alveolata</taxon>
        <taxon>Dinophyceae</taxon>
        <taxon>Prorocentrales</taxon>
        <taxon>Prorocentraceae</taxon>
        <taxon>Prorocentrum</taxon>
    </lineage>
</organism>
<reference evidence="2" key="1">
    <citation type="submission" date="2023-10" db="EMBL/GenBank/DDBJ databases">
        <authorList>
            <person name="Chen Y."/>
            <person name="Shah S."/>
            <person name="Dougan E. K."/>
            <person name="Thang M."/>
            <person name="Chan C."/>
        </authorList>
    </citation>
    <scope>NUCLEOTIDE SEQUENCE [LARGE SCALE GENOMIC DNA]</scope>
</reference>
<feature type="region of interest" description="Disordered" evidence="1">
    <location>
        <begin position="47"/>
        <end position="73"/>
    </location>
</feature>
<name>A0ABN9PF05_9DINO</name>
<dbReference type="EMBL" id="CAUYUJ010000343">
    <property type="protein sequence ID" value="CAK0790033.1"/>
    <property type="molecule type" value="Genomic_DNA"/>
</dbReference>